<organism evidence="1 2">
    <name type="scientific">Streptomyces polygonati</name>
    <dbReference type="NCBI Taxonomy" id="1617087"/>
    <lineage>
        <taxon>Bacteria</taxon>
        <taxon>Bacillati</taxon>
        <taxon>Actinomycetota</taxon>
        <taxon>Actinomycetes</taxon>
        <taxon>Kitasatosporales</taxon>
        <taxon>Streptomycetaceae</taxon>
        <taxon>Streptomyces</taxon>
    </lineage>
</organism>
<comment type="caution">
    <text evidence="1">The sequence shown here is derived from an EMBL/GenBank/DDBJ whole genome shotgun (WGS) entry which is preliminary data.</text>
</comment>
<dbReference type="Proteomes" id="UP001595765">
    <property type="component" value="Unassembled WGS sequence"/>
</dbReference>
<protein>
    <recommendedName>
        <fullName evidence="3">Nuclear transport factor 2 family protein</fullName>
    </recommendedName>
</protein>
<dbReference type="RefSeq" id="WP_386437181.1">
    <property type="nucleotide sequence ID" value="NZ_JBHSBB010000035.1"/>
</dbReference>
<keyword evidence="2" id="KW-1185">Reference proteome</keyword>
<reference evidence="2" key="1">
    <citation type="journal article" date="2019" name="Int. J. Syst. Evol. Microbiol.">
        <title>The Global Catalogue of Microorganisms (GCM) 10K type strain sequencing project: providing services to taxonomists for standard genome sequencing and annotation.</title>
        <authorList>
            <consortium name="The Broad Institute Genomics Platform"/>
            <consortium name="The Broad Institute Genome Sequencing Center for Infectious Disease"/>
            <person name="Wu L."/>
            <person name="Ma J."/>
        </authorList>
    </citation>
    <scope>NUCLEOTIDE SEQUENCE [LARGE SCALE GENOMIC DNA]</scope>
    <source>
        <strain evidence="2">CGMCC 4.7237</strain>
    </source>
</reference>
<dbReference type="EMBL" id="JBHSBB010000035">
    <property type="protein sequence ID" value="MFC4036089.1"/>
    <property type="molecule type" value="Genomic_DNA"/>
</dbReference>
<sequence>MDRAELAGMLADQTTACEPARAALLDGGDFVVWEGSVPSQQLTGIYAARLRRARKRGTETLALPSTVDILTRLEAAQVRIGCTFSPDRTWAFMLFLADDASAVLACTGVRRAEPPGRLT</sequence>
<accession>A0ABV8I0U0</accession>
<name>A0ABV8I0U0_9ACTN</name>
<gene>
    <name evidence="1" type="ORF">ACFO3J_32240</name>
</gene>
<proteinExistence type="predicted"/>
<evidence type="ECO:0008006" key="3">
    <source>
        <dbReference type="Google" id="ProtNLM"/>
    </source>
</evidence>
<evidence type="ECO:0000313" key="2">
    <source>
        <dbReference type="Proteomes" id="UP001595765"/>
    </source>
</evidence>
<evidence type="ECO:0000313" key="1">
    <source>
        <dbReference type="EMBL" id="MFC4036089.1"/>
    </source>
</evidence>